<gene>
    <name evidence="1" type="ORF">HPODL_01734</name>
</gene>
<sequence>MSSKQLDKMVDSILLSREYHSLAPEEIISHKTTGMKSRLKFSDDSHREKVWSPEMVFYYLNLLFDEYKTGTRFVLFKSRDSYGPKTRHPELTFHPFLWAGDWHLAVGFHESQKIVLVNCSESQPESDVGFPLRSVLKIEDFVIYFGHKVNKSTLKKPYRVTNFIEPLCPINAINLLSLVFTFCVSPTHLKEMFISPNPELRTFDVSEFYEEIKNFDRFGNARQILGNSLMNRLVEKSKTKPELDPVIIAKFDPETADFSKYFPVKTAKHFLDSINAQADQLPEDADVFDEVVEMIEGWCHVENHTGFDNWSMLFREITVGCYNSRSKIEFDEEEFQEVLLSADHRSQVFPLVLENGSSYLINADRTEDQLVVNVLEISFKSRGAKDVCRPFAVRRLIEMYGWHNRRLVNKINMDKYSVQGSKLYHVLSGFIYFIHYFIYHGKFDVHFKPDQMDIDSHSIVFQSMMHKIVAKDKPGVIEDYARLIRYIEV</sequence>
<dbReference type="OrthoDB" id="3992492at2759"/>
<dbReference type="GeneID" id="25771192"/>
<dbReference type="eggNOG" id="ENOG502SQYB">
    <property type="taxonomic scope" value="Eukaryota"/>
</dbReference>
<reference evidence="1 2" key="1">
    <citation type="journal article" date="2013" name="BMC Genomics">
        <title>Genome sequence and analysis of methylotrophic yeast Hansenula polymorpha DL1.</title>
        <authorList>
            <person name="Ravin N.V."/>
            <person name="Eldarov M.A."/>
            <person name="Kadnikov V.V."/>
            <person name="Beletsky A.V."/>
            <person name="Schneider J."/>
            <person name="Mardanova E.S."/>
            <person name="Smekalova E.M."/>
            <person name="Zvereva M.I."/>
            <person name="Dontsova O.A."/>
            <person name="Mardanov A.V."/>
            <person name="Skryabin K.G."/>
        </authorList>
    </citation>
    <scope>NUCLEOTIDE SEQUENCE [LARGE SCALE GENOMIC DNA]</scope>
    <source>
        <strain evidence="2">ATCC 26012 / BCRC 20466 / JCM 22074 / NRRL Y-7560 / DL-1</strain>
    </source>
</reference>
<dbReference type="KEGG" id="opa:HPODL_01734"/>
<dbReference type="EMBL" id="AEOI02000009">
    <property type="protein sequence ID" value="ESW97642.1"/>
    <property type="molecule type" value="Genomic_DNA"/>
</dbReference>
<comment type="caution">
    <text evidence="1">The sequence shown here is derived from an EMBL/GenBank/DDBJ whole genome shotgun (WGS) entry which is preliminary data.</text>
</comment>
<dbReference type="RefSeq" id="XP_013933727.1">
    <property type="nucleotide sequence ID" value="XM_014078252.1"/>
</dbReference>
<name>W1QD75_OGAPD</name>
<keyword evidence="2" id="KW-1185">Reference proteome</keyword>
<organism evidence="1 2">
    <name type="scientific">Ogataea parapolymorpha (strain ATCC 26012 / BCRC 20466 / JCM 22074 / NRRL Y-7560 / DL-1)</name>
    <name type="common">Yeast</name>
    <name type="synonym">Hansenula polymorpha</name>
    <dbReference type="NCBI Taxonomy" id="871575"/>
    <lineage>
        <taxon>Eukaryota</taxon>
        <taxon>Fungi</taxon>
        <taxon>Dikarya</taxon>
        <taxon>Ascomycota</taxon>
        <taxon>Saccharomycotina</taxon>
        <taxon>Pichiomycetes</taxon>
        <taxon>Pichiales</taxon>
        <taxon>Pichiaceae</taxon>
        <taxon>Ogataea</taxon>
    </lineage>
</organism>
<dbReference type="HOGENOM" id="CLU_674379_0_0_1"/>
<accession>W1QD75</accession>
<proteinExistence type="predicted"/>
<dbReference type="Proteomes" id="UP000008673">
    <property type="component" value="Unassembled WGS sequence"/>
</dbReference>
<evidence type="ECO:0000313" key="1">
    <source>
        <dbReference type="EMBL" id="ESW97642.1"/>
    </source>
</evidence>
<dbReference type="AlphaFoldDB" id="W1QD75"/>
<dbReference type="OMA" id="CPINAIN"/>
<protein>
    <submittedName>
        <fullName evidence="1">Uncharacterized protein</fullName>
    </submittedName>
</protein>
<evidence type="ECO:0000313" key="2">
    <source>
        <dbReference type="Proteomes" id="UP000008673"/>
    </source>
</evidence>